<evidence type="ECO:0000259" key="13">
    <source>
        <dbReference type="PROSITE" id="PS50206"/>
    </source>
</evidence>
<keyword evidence="2 11" id="KW-0963">Cytoplasm</keyword>
<feature type="binding site" evidence="11">
    <location>
        <position position="120"/>
    </location>
    <ligand>
        <name>ATP</name>
        <dbReference type="ChEBI" id="CHEBI:30616"/>
    </ligand>
</feature>
<protein>
    <recommendedName>
        <fullName evidence="11">Adenylyltransferase and sulfurtransferase MOCS3 homolog</fullName>
    </recommendedName>
    <alternativeName>
        <fullName evidence="11">UBA4 homolog</fullName>
    </alternativeName>
    <alternativeName>
        <fullName evidence="11">Ubiquitin-like protein activator 4 homolog</fullName>
    </alternativeName>
    <domain>
        <recommendedName>
            <fullName evidence="11">Adenylyltransferase</fullName>
            <ecNumber evidence="11">2.7.7.-</ecNumber>
        </recommendedName>
    </domain>
    <domain>
        <recommendedName>
            <fullName evidence="11">Sulfurtransferase</fullName>
            <ecNumber evidence="11">2.8.1.-</ecNumber>
        </recommendedName>
    </domain>
</protein>
<dbReference type="GO" id="GO:0006777">
    <property type="term" value="P:Mo-molybdopterin cofactor biosynthetic process"/>
    <property type="evidence" value="ECO:0007669"/>
    <property type="project" value="UniProtKB-UniRule"/>
</dbReference>
<feature type="binding site" evidence="11">
    <location>
        <position position="318"/>
    </location>
    <ligand>
        <name>Zn(2+)</name>
        <dbReference type="ChEBI" id="CHEBI:29105"/>
    </ligand>
</feature>
<keyword evidence="3 11" id="KW-0808">Transferase</keyword>
<dbReference type="InterPro" id="IPR000594">
    <property type="entry name" value="ThiF_NAD_FAD-bd"/>
</dbReference>
<proteinExistence type="inferred from homology"/>
<feature type="binding site" evidence="11">
    <location>
        <position position="144"/>
    </location>
    <ligand>
        <name>ATP</name>
        <dbReference type="ChEBI" id="CHEBI:30616"/>
    </ligand>
</feature>
<dbReference type="HAMAP" id="MF_03049">
    <property type="entry name" value="MOCS3_Uba4"/>
    <property type="match status" value="1"/>
</dbReference>
<evidence type="ECO:0000256" key="12">
    <source>
        <dbReference type="SAM" id="Coils"/>
    </source>
</evidence>
<dbReference type="EC" id="2.7.7.-" evidence="11"/>
<dbReference type="AlphaFoldDB" id="A0AAD8DKT3"/>
<evidence type="ECO:0000256" key="6">
    <source>
        <dbReference type="ARBA" id="ARBA00022741"/>
    </source>
</evidence>
<dbReference type="PROSITE" id="PS50206">
    <property type="entry name" value="RHODANESE_3"/>
    <property type="match status" value="1"/>
</dbReference>
<comment type="function">
    <text evidence="11">Plays a central role in 2-thiolation of mcm(5)S(2)U at tRNA wobble positions of cytosolic tRNA(Lys), tRNA(Glu) and tRNA(Gln). Acts by mediating the C-terminal thiocarboxylation of the sulfur carrier URM1. Its N-terminus first activates URM1 as acyl-adenylate (-COAMP), then the persulfide sulfur on the catalytic cysteine is transferred to URM1 to form thiocarboxylation (-COSH) of its C-terminus. The reaction probably involves hydrogen sulfide that is generated from the persulfide intermediate and that acts as nucleophile towards URM1. Subsequently, a transient disulfide bond is formed. Does not use thiosulfate as sulfur donor; NFS1 probably acting as a sulfur donor for thiocarboxylation reactions.</text>
</comment>
<dbReference type="GO" id="GO:0004792">
    <property type="term" value="F:thiosulfate-cyanide sulfurtransferase activity"/>
    <property type="evidence" value="ECO:0007669"/>
    <property type="project" value="TreeGrafter"/>
</dbReference>
<evidence type="ECO:0000256" key="8">
    <source>
        <dbReference type="ARBA" id="ARBA00022840"/>
    </source>
</evidence>
<dbReference type="Gene3D" id="3.40.50.720">
    <property type="entry name" value="NAD(P)-binding Rossmann-like Domain"/>
    <property type="match status" value="1"/>
</dbReference>
<dbReference type="GO" id="GO:0042292">
    <property type="term" value="F:URM1 activating enzyme activity"/>
    <property type="evidence" value="ECO:0007669"/>
    <property type="project" value="TreeGrafter"/>
</dbReference>
<keyword evidence="9 11" id="KW-0501">Molybdenum cofactor biosynthesis</keyword>
<comment type="caution">
    <text evidence="11">Lacks conserved residue(s) required for the propagation of feature annotation.</text>
</comment>
<evidence type="ECO:0000256" key="11">
    <source>
        <dbReference type="HAMAP-Rule" id="MF_03049"/>
    </source>
</evidence>
<dbReference type="InterPro" id="IPR035985">
    <property type="entry name" value="Ubiquitin-activating_enz"/>
</dbReference>
<evidence type="ECO:0000256" key="10">
    <source>
        <dbReference type="ARBA" id="ARBA00023268"/>
    </source>
</evidence>
<evidence type="ECO:0000313" key="15">
    <source>
        <dbReference type="Proteomes" id="UP001231518"/>
    </source>
</evidence>
<comment type="caution">
    <text evidence="14">The sequence shown here is derived from an EMBL/GenBank/DDBJ whole genome shotgun (WGS) entry which is preliminary data.</text>
</comment>
<evidence type="ECO:0000256" key="4">
    <source>
        <dbReference type="ARBA" id="ARBA00022694"/>
    </source>
</evidence>
<evidence type="ECO:0000256" key="2">
    <source>
        <dbReference type="ARBA" id="ARBA00022490"/>
    </source>
</evidence>
<keyword evidence="8 11" id="KW-0067">ATP-binding</keyword>
<feature type="binding site" evidence="11">
    <location>
        <begin position="188"/>
        <end position="189"/>
    </location>
    <ligand>
        <name>ATP</name>
        <dbReference type="ChEBI" id="CHEBI:30616"/>
    </ligand>
</feature>
<dbReference type="SUPFAM" id="SSF69572">
    <property type="entry name" value="Activating enzymes of the ubiquitin-like proteins"/>
    <property type="match status" value="1"/>
</dbReference>
<dbReference type="GO" id="GO:0005829">
    <property type="term" value="C:cytosol"/>
    <property type="evidence" value="ECO:0007669"/>
    <property type="project" value="UniProtKB-SubCell"/>
</dbReference>
<evidence type="ECO:0000313" key="14">
    <source>
        <dbReference type="EMBL" id="KAJ8706624.1"/>
    </source>
</evidence>
<keyword evidence="5 11" id="KW-0479">Metal-binding</keyword>
<keyword evidence="15" id="KW-1185">Reference proteome</keyword>
<dbReference type="GO" id="GO:0046872">
    <property type="term" value="F:metal ion binding"/>
    <property type="evidence" value="ECO:0007669"/>
    <property type="project" value="UniProtKB-KW"/>
</dbReference>
<feature type="coiled-coil region" evidence="12">
    <location>
        <begin position="4"/>
        <end position="31"/>
    </location>
</feature>
<dbReference type="InterPro" id="IPR045886">
    <property type="entry name" value="ThiF/MoeB/HesA"/>
</dbReference>
<keyword evidence="10 11" id="KW-0511">Multifunctional enzyme</keyword>
<dbReference type="InterPro" id="IPR028885">
    <property type="entry name" value="MOCS3/Uba4"/>
</dbReference>
<keyword evidence="6 11" id="KW-0547">Nucleotide-binding</keyword>
<sequence>MEQLIILENEIKELRKTLKEKELEMERVRRELFDAQPEYRDLNNGLPASANGPEPMVKCGQLPKWAIERYSRQILLRDIGVKGQTRICEAKVLIVGAGGLGCPAAMYLAAAGVGEIGIIDYDVVELTNIHRQILHFEQDENTSKAESAAATLRSINSRIKITPYNVQLDSKNALDIARAYDLILDCTDNVPTRYLLSDLSCLSKRPLISGSALKMEGQLTVYGYRSDTHSTEKGVTFRGPCYRCVFPTPPPPDAVGSCSAHGVAGPVPGVIGTLQAMEALKYILDMSPQKLLVERMFIFDAEDMVAKTVRLRKRNPMCAACSDSPTITHLVDYEAYCSAPANDKDLDLKILPQNNRISAPEVSQLLKQKEPVYMVDVRADSEFHMCHIVGANNWPIDGLSGDALEQLLRCVEKNPSSVIFICRRGNDSQLAAKKVLDMLPEEHRHKVKDMIGGLHAWAFKVDNDFPVY</sequence>
<evidence type="ECO:0000256" key="5">
    <source>
        <dbReference type="ARBA" id="ARBA00022723"/>
    </source>
</evidence>
<evidence type="ECO:0000256" key="7">
    <source>
        <dbReference type="ARBA" id="ARBA00022833"/>
    </source>
</evidence>
<dbReference type="Proteomes" id="UP001231518">
    <property type="component" value="Chromosome 30"/>
</dbReference>
<evidence type="ECO:0000256" key="9">
    <source>
        <dbReference type="ARBA" id="ARBA00023150"/>
    </source>
</evidence>
<gene>
    <name evidence="14" type="ORF">PYW07_012702</name>
</gene>
<feature type="binding site" evidence="11">
    <location>
        <position position="99"/>
    </location>
    <ligand>
        <name>ATP</name>
        <dbReference type="ChEBI" id="CHEBI:30616"/>
    </ligand>
</feature>
<dbReference type="SMART" id="SM00450">
    <property type="entry name" value="RHOD"/>
    <property type="match status" value="1"/>
</dbReference>
<comment type="pathway">
    <text evidence="11">tRNA modification; 5-methoxycarbonylmethyl-2-thiouridine-tRNA biosynthesis.</text>
</comment>
<evidence type="ECO:0000256" key="1">
    <source>
        <dbReference type="ARBA" id="ARBA00004514"/>
    </source>
</evidence>
<dbReference type="FunFam" id="3.40.50.720:FF:000033">
    <property type="entry name" value="Adenylyltransferase and sulfurtransferase MOCS3"/>
    <property type="match status" value="1"/>
</dbReference>
<dbReference type="GO" id="GO:0005524">
    <property type="term" value="F:ATP binding"/>
    <property type="evidence" value="ECO:0007669"/>
    <property type="project" value="UniProtKB-KW"/>
</dbReference>
<keyword evidence="12" id="KW-0175">Coiled coil</keyword>
<name>A0AAD8DKT3_MYTSE</name>
<dbReference type="PANTHER" id="PTHR10953">
    <property type="entry name" value="UBIQUITIN-ACTIVATING ENZYME E1"/>
    <property type="match status" value="1"/>
</dbReference>
<comment type="cofactor">
    <cofactor evidence="11">
        <name>Zn(2+)</name>
        <dbReference type="ChEBI" id="CHEBI:29105"/>
    </cofactor>
    <text evidence="11">Binds 1 zinc ion per subunit.</text>
</comment>
<feature type="binding site" evidence="11">
    <location>
        <position position="241"/>
    </location>
    <ligand>
        <name>Zn(2+)</name>
        <dbReference type="ChEBI" id="CHEBI:29105"/>
    </ligand>
</feature>
<feature type="active site" description="Cysteine persulfide intermediate; for sulfurtransferase activity" evidence="11">
    <location>
        <position position="422"/>
    </location>
</feature>
<evidence type="ECO:0000256" key="3">
    <source>
        <dbReference type="ARBA" id="ARBA00022679"/>
    </source>
</evidence>
<feature type="binding site" evidence="11">
    <location>
        <position position="244"/>
    </location>
    <ligand>
        <name>Zn(2+)</name>
        <dbReference type="ChEBI" id="CHEBI:29105"/>
    </ligand>
</feature>
<accession>A0AAD8DKT3</accession>
<comment type="subcellular location">
    <subcellularLocation>
        <location evidence="1">Cytoplasm</location>
        <location evidence="1">Cytosol</location>
    </subcellularLocation>
</comment>
<dbReference type="InterPro" id="IPR001763">
    <property type="entry name" value="Rhodanese-like_dom"/>
</dbReference>
<feature type="domain" description="Rhodanese" evidence="13">
    <location>
        <begin position="368"/>
        <end position="466"/>
    </location>
</feature>
<feature type="active site" description="Glycyl thioester intermediate; for adenylyltransferase activity" evidence="11">
    <location>
        <position position="258"/>
    </location>
</feature>
<keyword evidence="7 11" id="KW-0862">Zinc</keyword>
<feature type="binding site" evidence="11">
    <location>
        <position position="321"/>
    </location>
    <ligand>
        <name>Zn(2+)</name>
        <dbReference type="ChEBI" id="CHEBI:29105"/>
    </ligand>
</feature>
<dbReference type="InterPro" id="IPR036873">
    <property type="entry name" value="Rhodanese-like_dom_sf"/>
</dbReference>
<dbReference type="EMBL" id="JARGEI010000028">
    <property type="protein sequence ID" value="KAJ8706624.1"/>
    <property type="molecule type" value="Genomic_DNA"/>
</dbReference>
<comment type="similarity">
    <text evidence="11">In the N-terminal section; belongs to the HesA/MoeB/ThiF family. UBA4 subfamily.</text>
</comment>
<dbReference type="CDD" id="cd00757">
    <property type="entry name" value="ThiF_MoeB_HesA_family"/>
    <property type="match status" value="1"/>
</dbReference>
<dbReference type="GO" id="GO:0070566">
    <property type="term" value="F:adenylyltransferase activity"/>
    <property type="evidence" value="ECO:0007669"/>
    <property type="project" value="InterPro"/>
</dbReference>
<dbReference type="EC" id="2.8.1.-" evidence="11"/>
<dbReference type="GO" id="GO:0002143">
    <property type="term" value="P:tRNA wobble position uridine thiolation"/>
    <property type="evidence" value="ECO:0007669"/>
    <property type="project" value="InterPro"/>
</dbReference>
<dbReference type="Gene3D" id="3.40.250.10">
    <property type="entry name" value="Rhodanese-like domain"/>
    <property type="match status" value="1"/>
</dbReference>
<reference evidence="14" key="1">
    <citation type="submission" date="2023-03" db="EMBL/GenBank/DDBJ databases">
        <title>Chromosome-level genomes of two armyworms, Mythimna separata and Mythimna loreyi, provide insights into the biosynthesis and reception of sex pheromones.</title>
        <authorList>
            <person name="Zhao H."/>
        </authorList>
    </citation>
    <scope>NUCLEOTIDE SEQUENCE</scope>
    <source>
        <strain evidence="14">BeijingLab</strain>
        <tissue evidence="14">Pupa</tissue>
    </source>
</reference>
<organism evidence="14 15">
    <name type="scientific">Mythimna separata</name>
    <name type="common">Oriental armyworm</name>
    <name type="synonym">Pseudaletia separata</name>
    <dbReference type="NCBI Taxonomy" id="271217"/>
    <lineage>
        <taxon>Eukaryota</taxon>
        <taxon>Metazoa</taxon>
        <taxon>Ecdysozoa</taxon>
        <taxon>Arthropoda</taxon>
        <taxon>Hexapoda</taxon>
        <taxon>Insecta</taxon>
        <taxon>Pterygota</taxon>
        <taxon>Neoptera</taxon>
        <taxon>Endopterygota</taxon>
        <taxon>Lepidoptera</taxon>
        <taxon>Glossata</taxon>
        <taxon>Ditrysia</taxon>
        <taxon>Noctuoidea</taxon>
        <taxon>Noctuidae</taxon>
        <taxon>Noctuinae</taxon>
        <taxon>Hadenini</taxon>
        <taxon>Mythimna</taxon>
    </lineage>
</organism>
<dbReference type="Pfam" id="PF00581">
    <property type="entry name" value="Rhodanese"/>
    <property type="match status" value="1"/>
</dbReference>
<keyword evidence="4 11" id="KW-0819">tRNA processing</keyword>
<dbReference type="GO" id="GO:0032447">
    <property type="term" value="P:protein urmylation"/>
    <property type="evidence" value="ECO:0007669"/>
    <property type="project" value="TreeGrafter"/>
</dbReference>
<dbReference type="PANTHER" id="PTHR10953:SF102">
    <property type="entry name" value="ADENYLYLTRANSFERASE AND SULFURTRANSFERASE MOCS3"/>
    <property type="match status" value="1"/>
</dbReference>
<dbReference type="Pfam" id="PF00899">
    <property type="entry name" value="ThiF"/>
    <property type="match status" value="1"/>
</dbReference>